<organism evidence="2 3">
    <name type="scientific">Thermoproteus uzoniensis (strain 768-20)</name>
    <dbReference type="NCBI Taxonomy" id="999630"/>
    <lineage>
        <taxon>Archaea</taxon>
        <taxon>Thermoproteota</taxon>
        <taxon>Thermoprotei</taxon>
        <taxon>Thermoproteales</taxon>
        <taxon>Thermoproteaceae</taxon>
        <taxon>Thermoproteus</taxon>
    </lineage>
</organism>
<proteinExistence type="predicted"/>
<dbReference type="eggNOG" id="arCOG01205">
    <property type="taxonomic scope" value="Archaea"/>
</dbReference>
<dbReference type="SUPFAM" id="SSF81301">
    <property type="entry name" value="Nucleotidyltransferase"/>
    <property type="match status" value="1"/>
</dbReference>
<dbReference type="KEGG" id="tuz:TUZN_2109"/>
<dbReference type="Pfam" id="PF01909">
    <property type="entry name" value="NTP_transf_2"/>
    <property type="match status" value="1"/>
</dbReference>
<dbReference type="EMBL" id="CP002590">
    <property type="protein sequence ID" value="AEA13566.1"/>
    <property type="molecule type" value="Genomic_DNA"/>
</dbReference>
<dbReference type="GeneID" id="10361619"/>
<sequence>MSREFVELLRRRAEARRAVVANLDRYLAEIKRIATAADPSAEVFLFGSYARGDMRPDSDIDILIVSDLYGGELAKAAQLASIIEEGLGVRGIFEIHVTTREQFEGWYRRLIDVLVRV</sequence>
<dbReference type="RefSeq" id="WP_013680901.1">
    <property type="nucleotide sequence ID" value="NC_015315.1"/>
</dbReference>
<evidence type="ECO:0000259" key="1">
    <source>
        <dbReference type="Pfam" id="PF01909"/>
    </source>
</evidence>
<dbReference type="InterPro" id="IPR002934">
    <property type="entry name" value="Polymerase_NTP_transf_dom"/>
</dbReference>
<dbReference type="OrthoDB" id="9287at2157"/>
<evidence type="ECO:0000313" key="2">
    <source>
        <dbReference type="EMBL" id="AEA13566.1"/>
    </source>
</evidence>
<dbReference type="CDD" id="cd05403">
    <property type="entry name" value="NT_KNTase_like"/>
    <property type="match status" value="1"/>
</dbReference>
<dbReference type="PANTHER" id="PTHR37030:SF1">
    <property type="entry name" value="NUCLEOTIDYLTRANSFERASE"/>
    <property type="match status" value="1"/>
</dbReference>
<dbReference type="STRING" id="999630.TUZN_2109"/>
<feature type="domain" description="Polymerase nucleotidyl transferase" evidence="1">
    <location>
        <begin position="29"/>
        <end position="104"/>
    </location>
</feature>
<dbReference type="InterPro" id="IPR043519">
    <property type="entry name" value="NT_sf"/>
</dbReference>
<gene>
    <name evidence="2" type="ordered locus">TUZN_2109</name>
</gene>
<dbReference type="Gene3D" id="3.30.460.10">
    <property type="entry name" value="Beta Polymerase, domain 2"/>
    <property type="match status" value="1"/>
</dbReference>
<accession>F2L5E1</accession>
<keyword evidence="3" id="KW-1185">Reference proteome</keyword>
<protein>
    <submittedName>
        <fullName evidence="2">DNA polymerase, beta domain protein region</fullName>
    </submittedName>
</protein>
<reference key="2">
    <citation type="submission" date="2011-03" db="EMBL/GenBank/DDBJ databases">
        <title>Complete genome sequence of the thermoacidophilic crenarchaeon Thermoproteus uzoniensis 768-20.</title>
        <authorList>
            <person name="Mardanov A.V."/>
            <person name="Gumerov V.M."/>
            <person name="Beletsky A.V."/>
            <person name="Prokofeva M.I."/>
            <person name="Bonch-Osmolovskaya E.A."/>
            <person name="Ravin N.V."/>
            <person name="Skryabin K.G."/>
        </authorList>
    </citation>
    <scope>NUCLEOTIDE SEQUENCE</scope>
    <source>
        <strain>768-20</strain>
    </source>
</reference>
<dbReference type="GO" id="GO:0016779">
    <property type="term" value="F:nucleotidyltransferase activity"/>
    <property type="evidence" value="ECO:0007669"/>
    <property type="project" value="InterPro"/>
</dbReference>
<name>F2L5E1_THEU7</name>
<evidence type="ECO:0000313" key="3">
    <source>
        <dbReference type="Proteomes" id="UP000008138"/>
    </source>
</evidence>
<dbReference type="HOGENOM" id="CLU_159724_0_1_2"/>
<reference evidence="2 3" key="1">
    <citation type="journal article" date="2011" name="J. Bacteriol.">
        <title>Complete genome sequence of the thermoacidophilic crenarchaeon Thermoproteus uzoniensis 768-20.</title>
        <authorList>
            <person name="Mardanov A.V."/>
            <person name="Gumerov V.M."/>
            <person name="Beletsky A.V."/>
            <person name="Prokofeva M.I."/>
            <person name="Bonch-Osmolovskaya E.A."/>
            <person name="Ravin N.V."/>
            <person name="Skryabin K.G."/>
        </authorList>
    </citation>
    <scope>NUCLEOTIDE SEQUENCE [LARGE SCALE GENOMIC DNA]</scope>
    <source>
        <strain evidence="2 3">768-20</strain>
    </source>
</reference>
<dbReference type="AlphaFoldDB" id="F2L5E1"/>
<dbReference type="PANTHER" id="PTHR37030">
    <property type="entry name" value="NUCLEOTIDYLTRANSFERASE"/>
    <property type="match status" value="1"/>
</dbReference>
<dbReference type="Proteomes" id="UP000008138">
    <property type="component" value="Chromosome"/>
</dbReference>